<protein>
    <submittedName>
        <fullName evidence="2">DUF192 domain-containing protein</fullName>
    </submittedName>
</protein>
<dbReference type="PANTHER" id="PTHR37953">
    <property type="entry name" value="UPF0127 PROTEIN MJ1496"/>
    <property type="match status" value="1"/>
</dbReference>
<evidence type="ECO:0000313" key="3">
    <source>
        <dbReference type="Proteomes" id="UP000503308"/>
    </source>
</evidence>
<keyword evidence="3" id="KW-1185">Reference proteome</keyword>
<dbReference type="PANTHER" id="PTHR37953:SF1">
    <property type="entry name" value="UPF0127 PROTEIN MJ1496"/>
    <property type="match status" value="1"/>
</dbReference>
<dbReference type="Proteomes" id="UP000503308">
    <property type="component" value="Chromosome"/>
</dbReference>
<evidence type="ECO:0000256" key="1">
    <source>
        <dbReference type="SAM" id="SignalP"/>
    </source>
</evidence>
<feature type="signal peptide" evidence="1">
    <location>
        <begin position="1"/>
        <end position="19"/>
    </location>
</feature>
<dbReference type="InterPro" id="IPR038695">
    <property type="entry name" value="Saro_0823-like_sf"/>
</dbReference>
<dbReference type="InterPro" id="IPR003795">
    <property type="entry name" value="DUF192"/>
</dbReference>
<name>A0A858SSN9_9RHOB</name>
<dbReference type="RefSeq" id="WP_169640154.1">
    <property type="nucleotide sequence ID" value="NZ_CP048788.1"/>
</dbReference>
<reference evidence="2 3" key="1">
    <citation type="submission" date="2020-02" db="EMBL/GenBank/DDBJ databases">
        <title>Genome sequence of Roseobacter ponti.</title>
        <authorList>
            <person name="Hollensteiner J."/>
            <person name="Schneider D."/>
            <person name="Poehlein A."/>
            <person name="Daniel R."/>
        </authorList>
    </citation>
    <scope>NUCLEOTIDE SEQUENCE [LARGE SCALE GENOMIC DNA]</scope>
    <source>
        <strain evidence="2 3">DSM 106830</strain>
    </source>
</reference>
<gene>
    <name evidence="2" type="ORF">G3256_07090</name>
</gene>
<sequence length="154" mass="17169">MRLCALAIFLFLFTATGLAAQCREDAVMLRGDWGEARFAVEIADDDSERAQGLMHRPSMPLSAGMLFIYERPQRLSFWMRNTLIPLDLLFIDPQGQVQHIHHLAVPLDETPIPGGDGLTHVLEINGGLARRMGITEGSFVRHPSFDQGNAVWPC</sequence>
<dbReference type="Gene3D" id="2.60.120.1140">
    <property type="entry name" value="Protein of unknown function DUF192"/>
    <property type="match status" value="1"/>
</dbReference>
<feature type="chain" id="PRO_5032789351" evidence="1">
    <location>
        <begin position="20"/>
        <end position="154"/>
    </location>
</feature>
<accession>A0A858SSN9</accession>
<dbReference type="KEGG" id="rpon:G3256_07090"/>
<dbReference type="EMBL" id="CP048788">
    <property type="protein sequence ID" value="QJF50938.1"/>
    <property type="molecule type" value="Genomic_DNA"/>
</dbReference>
<dbReference type="Pfam" id="PF02643">
    <property type="entry name" value="DUF192"/>
    <property type="match status" value="1"/>
</dbReference>
<evidence type="ECO:0000313" key="2">
    <source>
        <dbReference type="EMBL" id="QJF50938.1"/>
    </source>
</evidence>
<organism evidence="2 3">
    <name type="scientific">Roseobacter ponti</name>
    <dbReference type="NCBI Taxonomy" id="1891787"/>
    <lineage>
        <taxon>Bacteria</taxon>
        <taxon>Pseudomonadati</taxon>
        <taxon>Pseudomonadota</taxon>
        <taxon>Alphaproteobacteria</taxon>
        <taxon>Rhodobacterales</taxon>
        <taxon>Roseobacteraceae</taxon>
        <taxon>Roseobacter</taxon>
    </lineage>
</organism>
<keyword evidence="1" id="KW-0732">Signal</keyword>
<proteinExistence type="predicted"/>
<dbReference type="AlphaFoldDB" id="A0A858SSN9"/>